<dbReference type="PIRSF" id="PIRSF005384">
    <property type="entry name" value="RpiB_LacA_B"/>
    <property type="match status" value="1"/>
</dbReference>
<reference evidence="4 5" key="1">
    <citation type="submission" date="2015-07" db="EMBL/GenBank/DDBJ databases">
        <title>Whole genome sequence of Thermanaerothrix daxensis DSM 23592.</title>
        <authorList>
            <person name="Hemp J."/>
            <person name="Ward L.M."/>
            <person name="Pace L.A."/>
            <person name="Fischer W.W."/>
        </authorList>
    </citation>
    <scope>NUCLEOTIDE SEQUENCE [LARGE SCALE GENOMIC DNA]</scope>
    <source>
        <strain evidence="4 5">GNS-1</strain>
    </source>
</reference>
<dbReference type="EMBL" id="LGKO01000002">
    <property type="protein sequence ID" value="KPL84522.1"/>
    <property type="molecule type" value="Genomic_DNA"/>
</dbReference>
<comment type="similarity">
    <text evidence="1">Belongs to the LacAB/RpiB family.</text>
</comment>
<sequence>MRVAIACDHGGFPLKASVIEAVRSLGHEVVDFGVDSEERVDYPDFAEKAGRALQRGEVERAILICASGIGVNIAANKMRGVYAGVCHDTYSAHQGVEHDNMNALCLGGRIIGPELAKEIVRAFLNAKFLGEDRYQRRFEKVQALEKEAQRS</sequence>
<feature type="active site" description="Proton donor" evidence="3">
    <location>
        <position position="98"/>
    </location>
</feature>
<evidence type="ECO:0000256" key="1">
    <source>
        <dbReference type="ARBA" id="ARBA00008754"/>
    </source>
</evidence>
<dbReference type="Proteomes" id="UP000050544">
    <property type="component" value="Unassembled WGS sequence"/>
</dbReference>
<dbReference type="Gene3D" id="3.40.1400.10">
    <property type="entry name" value="Sugar-phosphate isomerase, RpiB/LacA/LacB"/>
    <property type="match status" value="1"/>
</dbReference>
<dbReference type="NCBIfam" id="NF004051">
    <property type="entry name" value="PRK05571.1"/>
    <property type="match status" value="1"/>
</dbReference>
<protein>
    <submittedName>
        <fullName evidence="4">Ribose 5-phosphate isomerase</fullName>
    </submittedName>
</protein>
<evidence type="ECO:0000256" key="3">
    <source>
        <dbReference type="PIRSR" id="PIRSR005384-1"/>
    </source>
</evidence>
<keyword evidence="2 4" id="KW-0413">Isomerase</keyword>
<dbReference type="InterPro" id="IPR036569">
    <property type="entry name" value="RpiB_LacA_LacB_sf"/>
</dbReference>
<keyword evidence="5" id="KW-1185">Reference proteome</keyword>
<comment type="caution">
    <text evidence="4">The sequence shown here is derived from an EMBL/GenBank/DDBJ whole genome shotgun (WGS) entry which is preliminary data.</text>
</comment>
<dbReference type="InterPro" id="IPR004785">
    <property type="entry name" value="RpiB"/>
</dbReference>
<dbReference type="NCBIfam" id="TIGR01120">
    <property type="entry name" value="rpiB"/>
    <property type="match status" value="1"/>
</dbReference>
<dbReference type="Pfam" id="PF02502">
    <property type="entry name" value="LacAB_rpiB"/>
    <property type="match status" value="1"/>
</dbReference>
<name>A0A0N8GQS6_9CHLR</name>
<accession>A0A0N8GQS6</accession>
<dbReference type="PANTHER" id="PTHR43732:SF1">
    <property type="entry name" value="RIBOSE 5-PHOSPHATE ISOMERASE"/>
    <property type="match status" value="1"/>
</dbReference>
<organism evidence="4 5">
    <name type="scientific">Thermanaerothrix daxensis</name>
    <dbReference type="NCBI Taxonomy" id="869279"/>
    <lineage>
        <taxon>Bacteria</taxon>
        <taxon>Bacillati</taxon>
        <taxon>Chloroflexota</taxon>
        <taxon>Anaerolineae</taxon>
        <taxon>Anaerolineales</taxon>
        <taxon>Anaerolineaceae</taxon>
        <taxon>Thermanaerothrix</taxon>
    </lineage>
</organism>
<evidence type="ECO:0000313" key="4">
    <source>
        <dbReference type="EMBL" id="KPL84522.1"/>
    </source>
</evidence>
<gene>
    <name evidence="4" type="ORF">SE15_05420</name>
</gene>
<feature type="active site" description="Proton acceptor" evidence="3">
    <location>
        <position position="65"/>
    </location>
</feature>
<dbReference type="RefSeq" id="WP_054521059.1">
    <property type="nucleotide sequence ID" value="NZ_LGKO01000002.1"/>
</dbReference>
<dbReference type="InterPro" id="IPR003500">
    <property type="entry name" value="RpiB_LacA_LacB"/>
</dbReference>
<evidence type="ECO:0000256" key="2">
    <source>
        <dbReference type="ARBA" id="ARBA00023235"/>
    </source>
</evidence>
<dbReference type="AlphaFoldDB" id="A0A0N8GQS6"/>
<dbReference type="GO" id="GO:0016861">
    <property type="term" value="F:intramolecular oxidoreductase activity, interconverting aldoses and ketoses"/>
    <property type="evidence" value="ECO:0007669"/>
    <property type="project" value="UniProtKB-ARBA"/>
</dbReference>
<dbReference type="NCBIfam" id="TIGR00689">
    <property type="entry name" value="rpiB_lacA_lacB"/>
    <property type="match status" value="1"/>
</dbReference>
<dbReference type="PATRIC" id="fig|869279.4.peg.1092"/>
<dbReference type="GO" id="GO:0005975">
    <property type="term" value="P:carbohydrate metabolic process"/>
    <property type="evidence" value="ECO:0007669"/>
    <property type="project" value="InterPro"/>
</dbReference>
<dbReference type="STRING" id="869279.SE15_05420"/>
<proteinExistence type="inferred from homology"/>
<dbReference type="InterPro" id="IPR051812">
    <property type="entry name" value="SPI_LacAB/RpiB"/>
</dbReference>
<dbReference type="OrthoDB" id="1778624at2"/>
<dbReference type="SUPFAM" id="SSF89623">
    <property type="entry name" value="Ribose/Galactose isomerase RpiB/AlsB"/>
    <property type="match status" value="1"/>
</dbReference>
<evidence type="ECO:0000313" key="5">
    <source>
        <dbReference type="Proteomes" id="UP000050544"/>
    </source>
</evidence>
<dbReference type="PANTHER" id="PTHR43732">
    <property type="entry name" value="RIBOSE 5-PHOSPHATE ISOMERASE-RELATED"/>
    <property type="match status" value="1"/>
</dbReference>